<dbReference type="Proteomes" id="UP000427373">
    <property type="component" value="Chromosome"/>
</dbReference>
<keyword evidence="2" id="KW-1185">Reference proteome</keyword>
<gene>
    <name evidence="1" type="ORF">D1869_11430</name>
</gene>
<dbReference type="OrthoDB" id="41688at2157"/>
<evidence type="ECO:0000313" key="2">
    <source>
        <dbReference type="Proteomes" id="UP000427373"/>
    </source>
</evidence>
<dbReference type="EMBL" id="CP045484">
    <property type="protein sequence ID" value="QGR17718.1"/>
    <property type="molecule type" value="Genomic_DNA"/>
</dbReference>
<name>A0A650CJ16_SULOH</name>
<proteinExistence type="predicted"/>
<organism evidence="1 2">
    <name type="scientific">Sulfurisphaera ohwakuensis</name>
    <dbReference type="NCBI Taxonomy" id="69656"/>
    <lineage>
        <taxon>Archaea</taxon>
        <taxon>Thermoproteota</taxon>
        <taxon>Thermoprotei</taxon>
        <taxon>Sulfolobales</taxon>
        <taxon>Sulfolobaceae</taxon>
        <taxon>Sulfurisphaera</taxon>
    </lineage>
</organism>
<sequence length="153" mass="18379">MMDKDYILKRLNSAEHIPLDELNNYLISKDKDIKHEAWNYVLRNLKSLDKKYLLYLLQFPDTGTRYRAWNEVPVLIKDGLLTLNEVRELIEYFFEMLKDDNITVRALSWYVTLIPLIEIGLVKKEELVQYYKWLCDLEMEELEEIKTELGVKC</sequence>
<reference evidence="1 2" key="1">
    <citation type="submission" date="2019-10" db="EMBL/GenBank/DDBJ databases">
        <title>Genome Sequences from Six Type Strain Members of the Archaeal Family Sulfolobaceae: Acidianus ambivalens, Acidianus infernus, Metallosphaera prunae, Stygiolobus azoricus, Sulfolobus metallicus, and Sulfurisphaera ohwakuensis.</title>
        <authorList>
            <person name="Counts J.A."/>
            <person name="Kelly R.M."/>
        </authorList>
    </citation>
    <scope>NUCLEOTIDE SEQUENCE [LARGE SCALE GENOMIC DNA]</scope>
    <source>
        <strain evidence="1 2">TA-1</strain>
    </source>
</reference>
<accession>A0A650CJ16</accession>
<protein>
    <submittedName>
        <fullName evidence="1">Uncharacterized protein</fullName>
    </submittedName>
</protein>
<dbReference type="AlphaFoldDB" id="A0A650CJ16"/>
<dbReference type="KEGG" id="soh:D1869_11430"/>
<evidence type="ECO:0000313" key="1">
    <source>
        <dbReference type="EMBL" id="QGR17718.1"/>
    </source>
</evidence>